<evidence type="ECO:0000256" key="1">
    <source>
        <dbReference type="SAM" id="Phobius"/>
    </source>
</evidence>
<feature type="transmembrane region" description="Helical" evidence="1">
    <location>
        <begin position="21"/>
        <end position="38"/>
    </location>
</feature>
<dbReference type="Proteomes" id="UP001321421">
    <property type="component" value="Chromosome"/>
</dbReference>
<evidence type="ECO:0000313" key="2">
    <source>
        <dbReference type="EMBL" id="BDZ56815.1"/>
    </source>
</evidence>
<dbReference type="RefSeq" id="WP_289232199.1">
    <property type="nucleotide sequence ID" value="NZ_AP027735.1"/>
</dbReference>
<sequence>MTITMASDKCRSRGWRLAGKTALGVAMVYVAATLGSMLGGVSGVAGAIAAGVLSIACAVTLALTTFRFEPPWIRVGLVVLAIILTYTTAGVLLADSTLTLNP</sequence>
<feature type="transmembrane region" description="Helical" evidence="1">
    <location>
        <begin position="44"/>
        <end position="63"/>
    </location>
</feature>
<organism evidence="2 3">
    <name type="scientific">Barrientosiimonas endolithica</name>
    <dbReference type="NCBI Taxonomy" id="1535208"/>
    <lineage>
        <taxon>Bacteria</taxon>
        <taxon>Bacillati</taxon>
        <taxon>Actinomycetota</taxon>
        <taxon>Actinomycetes</taxon>
        <taxon>Micrococcales</taxon>
        <taxon>Dermacoccaceae</taxon>
        <taxon>Barrientosiimonas</taxon>
    </lineage>
</organism>
<keyword evidence="3" id="KW-1185">Reference proteome</keyword>
<keyword evidence="1" id="KW-0472">Membrane</keyword>
<feature type="transmembrane region" description="Helical" evidence="1">
    <location>
        <begin position="75"/>
        <end position="94"/>
    </location>
</feature>
<keyword evidence="1" id="KW-0812">Transmembrane</keyword>
<reference evidence="3" key="1">
    <citation type="journal article" date="2019" name="Int. J. Syst. Evol. Microbiol.">
        <title>The Global Catalogue of Microorganisms (GCM) 10K type strain sequencing project: providing services to taxonomists for standard genome sequencing and annotation.</title>
        <authorList>
            <consortium name="The Broad Institute Genomics Platform"/>
            <consortium name="The Broad Institute Genome Sequencing Center for Infectious Disease"/>
            <person name="Wu L."/>
            <person name="Ma J."/>
        </authorList>
    </citation>
    <scope>NUCLEOTIDE SEQUENCE [LARGE SCALE GENOMIC DNA]</scope>
    <source>
        <strain evidence="3">NBRC 110608</strain>
    </source>
</reference>
<keyword evidence="1" id="KW-1133">Transmembrane helix</keyword>
<gene>
    <name evidence="2" type="ORF">GCM10025872_04720</name>
</gene>
<name>A0ABN6YHI6_9MICO</name>
<protein>
    <submittedName>
        <fullName evidence="2">Uncharacterized protein</fullName>
    </submittedName>
</protein>
<proteinExistence type="predicted"/>
<accession>A0ABN6YHI6</accession>
<dbReference type="EMBL" id="AP027735">
    <property type="protein sequence ID" value="BDZ56815.1"/>
    <property type="molecule type" value="Genomic_DNA"/>
</dbReference>
<evidence type="ECO:0000313" key="3">
    <source>
        <dbReference type="Proteomes" id="UP001321421"/>
    </source>
</evidence>